<proteinExistence type="predicted"/>
<dbReference type="Gene3D" id="3.40.50.300">
    <property type="entry name" value="P-loop containing nucleotide triphosphate hydrolases"/>
    <property type="match status" value="1"/>
</dbReference>
<sequence length="336" mass="37008">MIGTPLLRPVRPAQTRPVEEVLTVLPVQLRNLITRLPPEILEQLEEIRLRQERPLALGLIHRDAFLSPEGNLVSDPEQAYRVSAGDLERTLQLVTGSSLYALEEELRSGYITLPGGHRVGLTGRAVMEGGRVRTLKYISSLNIRVSREVPGLATPLLPYLIDRQVKSIYHTLIFSPPRCGKTTMLRDIIRQLSNGVPELDLPGLTVGVVDERSELAGCYRGVPQRDVGVRTDVLDGCPKAEGMIMLLRSMAPQVIATDEIGREEDIAALEEVFHAGVRVLVTVHGASLAELAVRPALRHLFKLKVIQRFVLLGRSRGVGTVEDILDGRTMRSLGVG</sequence>
<keyword evidence="1" id="KW-0547">Nucleotide-binding</keyword>
<dbReference type="NCBIfam" id="TIGR02858">
    <property type="entry name" value="spore_III_AA"/>
    <property type="match status" value="1"/>
</dbReference>
<reference evidence="5" key="1">
    <citation type="submission" date="2016-11" db="EMBL/GenBank/DDBJ databases">
        <authorList>
            <person name="Varghese N."/>
            <person name="Submissions S."/>
        </authorList>
    </citation>
    <scope>NUCLEOTIDE SEQUENCE [LARGE SCALE GENOMIC DNA]</scope>
    <source>
        <strain evidence="5">DSM 11792</strain>
    </source>
</reference>
<dbReference type="RefSeq" id="WP_073167071.1">
    <property type="nucleotide sequence ID" value="NZ_FQUW01000041.1"/>
</dbReference>
<name>A0A1M5CV87_9FIRM</name>
<dbReference type="OrthoDB" id="9768243at2"/>
<dbReference type="PANTHER" id="PTHR20953">
    <property type="entry name" value="KINASE-RELATED"/>
    <property type="match status" value="1"/>
</dbReference>
<organism evidence="4 5">
    <name type="scientific">Desulfofundulus australicus DSM 11792</name>
    <dbReference type="NCBI Taxonomy" id="1121425"/>
    <lineage>
        <taxon>Bacteria</taxon>
        <taxon>Bacillati</taxon>
        <taxon>Bacillota</taxon>
        <taxon>Clostridia</taxon>
        <taxon>Eubacteriales</taxon>
        <taxon>Peptococcaceae</taxon>
        <taxon>Desulfofundulus</taxon>
    </lineage>
</organism>
<dbReference type="SUPFAM" id="SSF52540">
    <property type="entry name" value="P-loop containing nucleoside triphosphate hydrolases"/>
    <property type="match status" value="1"/>
</dbReference>
<dbReference type="InterPro" id="IPR027417">
    <property type="entry name" value="P-loop_NTPase"/>
</dbReference>
<keyword evidence="2" id="KW-0067">ATP-binding</keyword>
<dbReference type="Pfam" id="PF19568">
    <property type="entry name" value="Spore_III_AA"/>
    <property type="match status" value="1"/>
</dbReference>
<dbReference type="Proteomes" id="UP000184196">
    <property type="component" value="Unassembled WGS sequence"/>
</dbReference>
<evidence type="ECO:0000256" key="1">
    <source>
        <dbReference type="ARBA" id="ARBA00022741"/>
    </source>
</evidence>
<protein>
    <submittedName>
        <fullName evidence="4">Stage III sporulation protein AA</fullName>
    </submittedName>
</protein>
<dbReference type="InterPro" id="IPR045735">
    <property type="entry name" value="Spore_III_AA_AAA+_ATPase"/>
</dbReference>
<gene>
    <name evidence="4" type="ORF">SAMN02745218_02641</name>
</gene>
<accession>A0A1M5CV87</accession>
<dbReference type="SMART" id="SM00382">
    <property type="entry name" value="AAA"/>
    <property type="match status" value="1"/>
</dbReference>
<dbReference type="InterPro" id="IPR014217">
    <property type="entry name" value="Spore_III_AA"/>
</dbReference>
<dbReference type="InterPro" id="IPR003593">
    <property type="entry name" value="AAA+_ATPase"/>
</dbReference>
<feature type="domain" description="AAA+ ATPase" evidence="3">
    <location>
        <begin position="167"/>
        <end position="307"/>
    </location>
</feature>
<evidence type="ECO:0000313" key="4">
    <source>
        <dbReference type="EMBL" id="SHF58497.1"/>
    </source>
</evidence>
<dbReference type="GO" id="GO:0005524">
    <property type="term" value="F:ATP binding"/>
    <property type="evidence" value="ECO:0007669"/>
    <property type="project" value="UniProtKB-KW"/>
</dbReference>
<evidence type="ECO:0000259" key="3">
    <source>
        <dbReference type="SMART" id="SM00382"/>
    </source>
</evidence>
<evidence type="ECO:0000313" key="5">
    <source>
        <dbReference type="Proteomes" id="UP000184196"/>
    </source>
</evidence>
<dbReference type="EMBL" id="FQUW01000041">
    <property type="protein sequence ID" value="SHF58497.1"/>
    <property type="molecule type" value="Genomic_DNA"/>
</dbReference>
<evidence type="ECO:0000256" key="2">
    <source>
        <dbReference type="ARBA" id="ARBA00022840"/>
    </source>
</evidence>
<keyword evidence="5" id="KW-1185">Reference proteome</keyword>
<dbReference type="PANTHER" id="PTHR20953:SF3">
    <property type="entry name" value="P-LOOP CONTAINING NUCLEOSIDE TRIPHOSPHATE HYDROLASES SUPERFAMILY PROTEIN"/>
    <property type="match status" value="1"/>
</dbReference>
<dbReference type="AlphaFoldDB" id="A0A1M5CV87"/>